<reference evidence="1" key="1">
    <citation type="submission" date="2022-04" db="EMBL/GenBank/DDBJ databases">
        <title>Genome of the entomopathogenic fungus Entomophthora muscae.</title>
        <authorList>
            <person name="Elya C."/>
            <person name="Lovett B.R."/>
            <person name="Lee E."/>
            <person name="Macias A.M."/>
            <person name="Hajek A.E."/>
            <person name="De Bivort B.L."/>
            <person name="Kasson M.T."/>
            <person name="De Fine Licht H.H."/>
            <person name="Stajich J.E."/>
        </authorList>
    </citation>
    <scope>NUCLEOTIDE SEQUENCE</scope>
    <source>
        <strain evidence="1">Berkeley</strain>
    </source>
</reference>
<protein>
    <submittedName>
        <fullName evidence="1">Uncharacterized protein</fullName>
    </submittedName>
</protein>
<organism evidence="1 2">
    <name type="scientific">Entomophthora muscae</name>
    <dbReference type="NCBI Taxonomy" id="34485"/>
    <lineage>
        <taxon>Eukaryota</taxon>
        <taxon>Fungi</taxon>
        <taxon>Fungi incertae sedis</taxon>
        <taxon>Zoopagomycota</taxon>
        <taxon>Entomophthoromycotina</taxon>
        <taxon>Entomophthoromycetes</taxon>
        <taxon>Entomophthorales</taxon>
        <taxon>Entomophthoraceae</taxon>
        <taxon>Entomophthora</taxon>
    </lineage>
</organism>
<dbReference type="Proteomes" id="UP001165960">
    <property type="component" value="Unassembled WGS sequence"/>
</dbReference>
<name>A0ACC2UC53_9FUNG</name>
<comment type="caution">
    <text evidence="1">The sequence shown here is derived from an EMBL/GenBank/DDBJ whole genome shotgun (WGS) entry which is preliminary data.</text>
</comment>
<accession>A0ACC2UC53</accession>
<evidence type="ECO:0000313" key="1">
    <source>
        <dbReference type="EMBL" id="KAJ9084342.1"/>
    </source>
</evidence>
<sequence>MLELHDQPNGDGSLFSSADSNIISQSLNNSCDHCRNRKIKCNSAKPSCSYCSRRSLPCTYSINKKKQIFSGAPLKISLNELEERIQRLEILSSNILLQQQRNIAHSHQISNNVTFIPDQVHSRGWSQTPLYSAIPFNPISTCLSPAQLPECPTSLPVAFTSEPLSMNYSTDTSCLPLNLNQAPNQVGGYHNFNSSFSMSHDLLGIEDLRRILLASYRSKGEFKGFANYHKSVLIELCLSSNLVMASFCALSCAHASFPFLDRSPATRRRLIDHFLSHAKSLLVQEGYSNPSIATIQAVLLIGIVEYEKGRFERCISYHQSAFCMACVVGLPQLDVARMGTVTSEGATERKNVVGDFSLWSGVFHLCYTRSEVSYLRIFQVMLADSQGCSLGIMLEELEVFHACCFMKDPDPVWRLLPVVRLKMLNLLWRAHSLAVKASRVETLSDFDQQKLIQLQQDLSAWASFASPNPFIGNTTSIPVGGSAGGNLNSPGSHPVTQASLVILFNCAYILAYSPTLYRHNHPESPYPYEDNIPDSCGVAAGHVLDGIVSSKPENPRGERWHQLLPFFSYAGCLVYYRLYVNRPHNPAAQKTAFERFQALYLELALSLPLFPVADVFMAKLRPLRDTMEDQAP</sequence>
<keyword evidence="2" id="KW-1185">Reference proteome</keyword>
<evidence type="ECO:0000313" key="2">
    <source>
        <dbReference type="Proteomes" id="UP001165960"/>
    </source>
</evidence>
<gene>
    <name evidence="1" type="ORF">DSO57_1025536</name>
</gene>
<dbReference type="EMBL" id="QTSX02000854">
    <property type="protein sequence ID" value="KAJ9084342.1"/>
    <property type="molecule type" value="Genomic_DNA"/>
</dbReference>
<proteinExistence type="predicted"/>